<evidence type="ECO:0000313" key="2">
    <source>
        <dbReference type="EMBL" id="ACU70737.1"/>
    </source>
</evidence>
<dbReference type="EMBL" id="CP001700">
    <property type="protein sequence ID" value="ACU70737.1"/>
    <property type="molecule type" value="Genomic_DNA"/>
</dbReference>
<evidence type="ECO:0000313" key="3">
    <source>
        <dbReference type="Proteomes" id="UP000000851"/>
    </source>
</evidence>
<dbReference type="HOGENOM" id="CLU_3181613_0_0_11"/>
<name>C7QD27_CATAD</name>
<sequence length="46" mass="4861">MMKTFAELLTWGPAIQSLLNPVDGEPSRGVGMVSQDGRGKKNDGDG</sequence>
<proteinExistence type="predicted"/>
<dbReference type="KEGG" id="cai:Caci_1816"/>
<evidence type="ECO:0000256" key="1">
    <source>
        <dbReference type="SAM" id="MobiDB-lite"/>
    </source>
</evidence>
<feature type="region of interest" description="Disordered" evidence="1">
    <location>
        <begin position="20"/>
        <end position="46"/>
    </location>
</feature>
<protein>
    <submittedName>
        <fullName evidence="2">Uncharacterized protein</fullName>
    </submittedName>
</protein>
<keyword evidence="3" id="KW-1185">Reference proteome</keyword>
<organism evidence="2 3">
    <name type="scientific">Catenulispora acidiphila (strain DSM 44928 / JCM 14897 / NBRC 102108 / NRRL B-24433 / ID139908)</name>
    <dbReference type="NCBI Taxonomy" id="479433"/>
    <lineage>
        <taxon>Bacteria</taxon>
        <taxon>Bacillati</taxon>
        <taxon>Actinomycetota</taxon>
        <taxon>Actinomycetes</taxon>
        <taxon>Catenulisporales</taxon>
        <taxon>Catenulisporaceae</taxon>
        <taxon>Catenulispora</taxon>
    </lineage>
</organism>
<dbReference type="STRING" id="479433.Caci_1816"/>
<gene>
    <name evidence="2" type="ordered locus">Caci_1816</name>
</gene>
<accession>C7QD27</accession>
<dbReference type="InParanoid" id="C7QD27"/>
<feature type="compositionally biased region" description="Basic and acidic residues" evidence="1">
    <location>
        <begin position="37"/>
        <end position="46"/>
    </location>
</feature>
<reference evidence="2 3" key="1">
    <citation type="journal article" date="2009" name="Stand. Genomic Sci.">
        <title>Complete genome sequence of Catenulispora acidiphila type strain (ID 139908).</title>
        <authorList>
            <person name="Copeland A."/>
            <person name="Lapidus A."/>
            <person name="Glavina Del Rio T."/>
            <person name="Nolan M."/>
            <person name="Lucas S."/>
            <person name="Chen F."/>
            <person name="Tice H."/>
            <person name="Cheng J.F."/>
            <person name="Bruce D."/>
            <person name="Goodwin L."/>
            <person name="Pitluck S."/>
            <person name="Mikhailova N."/>
            <person name="Pati A."/>
            <person name="Ivanova N."/>
            <person name="Mavromatis K."/>
            <person name="Chen A."/>
            <person name="Palaniappan K."/>
            <person name="Chain P."/>
            <person name="Land M."/>
            <person name="Hauser L."/>
            <person name="Chang Y.J."/>
            <person name="Jeffries C.D."/>
            <person name="Chertkov O."/>
            <person name="Brettin T."/>
            <person name="Detter J.C."/>
            <person name="Han C."/>
            <person name="Ali Z."/>
            <person name="Tindall B.J."/>
            <person name="Goker M."/>
            <person name="Bristow J."/>
            <person name="Eisen J.A."/>
            <person name="Markowitz V."/>
            <person name="Hugenholtz P."/>
            <person name="Kyrpides N.C."/>
            <person name="Klenk H.P."/>
        </authorList>
    </citation>
    <scope>NUCLEOTIDE SEQUENCE [LARGE SCALE GENOMIC DNA]</scope>
    <source>
        <strain evidence="3">DSM 44928 / JCM 14897 / NBRC 102108 / NRRL B-24433 / ID139908</strain>
    </source>
</reference>
<dbReference type="Proteomes" id="UP000000851">
    <property type="component" value="Chromosome"/>
</dbReference>
<dbReference type="AlphaFoldDB" id="C7QD27"/>